<reference evidence="1 2" key="1">
    <citation type="submission" date="2018-05" db="EMBL/GenBank/DDBJ databases">
        <title>Evolution of GPA BGCs.</title>
        <authorList>
            <person name="Waglechner N."/>
            <person name="Wright G.D."/>
        </authorList>
    </citation>
    <scope>NUCLEOTIDE SEQUENCE [LARGE SCALE GENOMIC DNA]</scope>
    <source>
        <strain evidence="1 2">A82846</strain>
    </source>
</reference>
<gene>
    <name evidence="1" type="ORF">DMH04_41055</name>
</gene>
<accession>A0A428YVH8</accession>
<dbReference type="Proteomes" id="UP000287547">
    <property type="component" value="Unassembled WGS sequence"/>
</dbReference>
<evidence type="ECO:0000313" key="2">
    <source>
        <dbReference type="Proteomes" id="UP000287547"/>
    </source>
</evidence>
<dbReference type="RefSeq" id="WP_037273463.1">
    <property type="nucleotide sequence ID" value="NZ_QHKI01000054.1"/>
</dbReference>
<evidence type="ECO:0000313" key="1">
    <source>
        <dbReference type="EMBL" id="RSM73688.1"/>
    </source>
</evidence>
<proteinExistence type="predicted"/>
<organism evidence="1 2">
    <name type="scientific">Kibdelosporangium aridum</name>
    <dbReference type="NCBI Taxonomy" id="2030"/>
    <lineage>
        <taxon>Bacteria</taxon>
        <taxon>Bacillati</taxon>
        <taxon>Actinomycetota</taxon>
        <taxon>Actinomycetes</taxon>
        <taxon>Pseudonocardiales</taxon>
        <taxon>Pseudonocardiaceae</taxon>
        <taxon>Kibdelosporangium</taxon>
    </lineage>
</organism>
<dbReference type="AlphaFoldDB" id="A0A428YVH8"/>
<protein>
    <submittedName>
        <fullName evidence="1">Uncharacterized protein</fullName>
    </submittedName>
</protein>
<dbReference type="EMBL" id="QHKI01000054">
    <property type="protein sequence ID" value="RSM73688.1"/>
    <property type="molecule type" value="Genomic_DNA"/>
</dbReference>
<comment type="caution">
    <text evidence="1">The sequence shown here is derived from an EMBL/GenBank/DDBJ whole genome shotgun (WGS) entry which is preliminary data.</text>
</comment>
<sequence>MASFPAERPQALSTAESFDDKEHRSGFVKAFPSQVQFLTHQACPNSYEKEKCVKRILATLAAAASIAGLTLGAAGTANAEAPPSPIYVSEVSTSFIAGQPLQYLEIATASAVPVTLNTDVPIEVTFAGKTVPLTIPAGTTFAPGTGWVIAFAGTNLPCVNDIRPEFLPGNTPIQVRLIGQAPPIFENATIQPYANPMYAQHRIKLTPATFRQAPQSPCQFPFTPPAL</sequence>
<name>A0A428YVH8_KIBAR</name>